<evidence type="ECO:0000256" key="1">
    <source>
        <dbReference type="ARBA" id="ARBA00001936"/>
    </source>
</evidence>
<evidence type="ECO:0000256" key="18">
    <source>
        <dbReference type="ARBA" id="ARBA00023268"/>
    </source>
</evidence>
<dbReference type="Pfam" id="PF01068">
    <property type="entry name" value="DNA_ligase_A_M"/>
    <property type="match status" value="1"/>
</dbReference>
<evidence type="ECO:0000313" key="25">
    <source>
        <dbReference type="Proteomes" id="UP001145072"/>
    </source>
</evidence>
<dbReference type="GO" id="GO:0004527">
    <property type="term" value="F:exonuclease activity"/>
    <property type="evidence" value="ECO:0007669"/>
    <property type="project" value="UniProtKB-KW"/>
</dbReference>
<dbReference type="PROSITE" id="PS00333">
    <property type="entry name" value="DNA_LIGASE_A2"/>
    <property type="match status" value="1"/>
</dbReference>
<dbReference type="InterPro" id="IPR016059">
    <property type="entry name" value="DNA_ligase_ATP-dep_CS"/>
</dbReference>
<dbReference type="InterPro" id="IPR012310">
    <property type="entry name" value="DNA_ligase_ATP-dep_cent"/>
</dbReference>
<keyword evidence="10" id="KW-0378">Hydrolase</keyword>
<dbReference type="Pfam" id="PF21686">
    <property type="entry name" value="LigD_Prim-Pol"/>
    <property type="match status" value="1"/>
</dbReference>
<dbReference type="Proteomes" id="UP001145072">
    <property type="component" value="Unassembled WGS sequence"/>
</dbReference>
<dbReference type="NCBIfam" id="TIGR02776">
    <property type="entry name" value="NHEJ_ligase_prk"/>
    <property type="match status" value="1"/>
</dbReference>
<gene>
    <name evidence="24" type="ORF">NC661_10535</name>
</gene>
<keyword evidence="12" id="KW-0067">ATP-binding</keyword>
<dbReference type="PANTHER" id="PTHR42705:SF2">
    <property type="entry name" value="BIFUNCTIONAL NON-HOMOLOGOUS END JOINING PROTEIN LIGD"/>
    <property type="match status" value="1"/>
</dbReference>
<keyword evidence="25" id="KW-1185">Reference proteome</keyword>
<keyword evidence="15" id="KW-0233">DNA recombination</keyword>
<evidence type="ECO:0000256" key="6">
    <source>
        <dbReference type="ARBA" id="ARBA00022722"/>
    </source>
</evidence>
<evidence type="ECO:0000256" key="14">
    <source>
        <dbReference type="ARBA" id="ARBA00023125"/>
    </source>
</evidence>
<keyword evidence="17" id="KW-0464">Manganese</keyword>
<keyword evidence="6" id="KW-0540">Nuclease</keyword>
<comment type="cofactor">
    <cofactor evidence="1">
        <name>Mn(2+)</name>
        <dbReference type="ChEBI" id="CHEBI:29035"/>
    </cofactor>
</comment>
<evidence type="ECO:0000256" key="13">
    <source>
        <dbReference type="ARBA" id="ARBA00022932"/>
    </source>
</evidence>
<dbReference type="NCBIfam" id="TIGR02779">
    <property type="entry name" value="NHEJ_ligase_lig"/>
    <property type="match status" value="1"/>
</dbReference>
<evidence type="ECO:0000256" key="11">
    <source>
        <dbReference type="ARBA" id="ARBA00022839"/>
    </source>
</evidence>
<sequence>MRLMQPKPTEDIPVGEKWIYEIKYDGFRAVLHWKKGKATLTSRNGVDLSANFPEIIAFCLDFEEEVEQLLPVQLDGEIVILNTKIQSNFPLLQKRGRLKAMDKINQAAMARPAHFLCFDMLEAKGKSLKNDILQKRKESLYHFFKKITPFQPVDWHKPLGIVEPFSEPKAVLNPLQAHLGEGLIAKRTDSRYIEGKSHGDWFKIKNWRTVTGIITSYNIDNGYFELSIYRDQSLQALGKFKHGLDGEALDTIKTLIRTKGEKHGNTYTLPPAICADVHCLEISEGDLREPQFKQFRFDRTPDDCTFSKVKEALCMFPASIELTKQEKLFWPKPGVTKGDYLIYLRQIAPYMLPFLKDKALTVIRCPDGVEGESFYQKHMPDYAPDYVAGAPSGNETLLHCRSIDGLVWFGNHGTMEYHVPFQYMGKNTPNEIVFDLDPPGIEAFDLAIFAATLLKQLLDQLQLIAFVKTSGNKGLQVYIPIHENSLTYEETAQFTQAIALLLEKKHNDLFTTERLKKNRHNRLYIDYVQHGKDKTLIAPYSPRKTEGATVSTPLFWNEVKEGLSPETFTFAHVLTRVKEFGCPFIGYQQARDEQDLTILKQFLQEK</sequence>
<evidence type="ECO:0000256" key="17">
    <source>
        <dbReference type="ARBA" id="ARBA00023211"/>
    </source>
</evidence>
<keyword evidence="13" id="KW-0239">DNA-directed DNA polymerase</keyword>
<evidence type="ECO:0000256" key="21">
    <source>
        <dbReference type="ARBA" id="ARBA00049981"/>
    </source>
</evidence>
<accession>A0A9X4AJV1</accession>
<keyword evidence="16" id="KW-0234">DNA repair</keyword>
<dbReference type="GO" id="GO:0005524">
    <property type="term" value="F:ATP binding"/>
    <property type="evidence" value="ECO:0007669"/>
    <property type="project" value="UniProtKB-KW"/>
</dbReference>
<dbReference type="GO" id="GO:0003677">
    <property type="term" value="F:DNA binding"/>
    <property type="evidence" value="ECO:0007669"/>
    <property type="project" value="UniProtKB-KW"/>
</dbReference>
<feature type="domain" description="ATP-dependent DNA ligase family profile" evidence="23">
    <location>
        <begin position="106"/>
        <end position="205"/>
    </location>
</feature>
<evidence type="ECO:0000313" key="24">
    <source>
        <dbReference type="EMBL" id="MDC3420805.1"/>
    </source>
</evidence>
<keyword evidence="7" id="KW-0479">Metal-binding</keyword>
<dbReference type="RefSeq" id="WP_259872411.1">
    <property type="nucleotide sequence ID" value="NZ_JAMQJZ010000007.1"/>
</dbReference>
<keyword evidence="8" id="KW-0547">Nucleotide-binding</keyword>
<keyword evidence="5" id="KW-0548">Nucleotidyltransferase</keyword>
<dbReference type="Gene3D" id="2.40.50.140">
    <property type="entry name" value="Nucleic acid-binding proteins"/>
    <property type="match status" value="1"/>
</dbReference>
<keyword evidence="9" id="KW-0227">DNA damage</keyword>
<evidence type="ECO:0000256" key="15">
    <source>
        <dbReference type="ARBA" id="ARBA00023172"/>
    </source>
</evidence>
<dbReference type="InterPro" id="IPR014143">
    <property type="entry name" value="NHEJ_ligase_prk"/>
</dbReference>
<dbReference type="PROSITE" id="PS00697">
    <property type="entry name" value="DNA_LIGASE_A1"/>
    <property type="match status" value="1"/>
</dbReference>
<dbReference type="Gene3D" id="3.90.920.10">
    <property type="entry name" value="DNA primase, PRIM domain"/>
    <property type="match status" value="1"/>
</dbReference>
<evidence type="ECO:0000256" key="16">
    <source>
        <dbReference type="ARBA" id="ARBA00023204"/>
    </source>
</evidence>
<protein>
    <recommendedName>
        <fullName evidence="2">DNA ligase (ATP)</fullName>
        <ecNumber evidence="2">6.5.1.1</ecNumber>
    </recommendedName>
    <alternativeName>
        <fullName evidence="19">NHEJ DNA polymerase</fullName>
    </alternativeName>
</protein>
<dbReference type="GO" id="GO:0006310">
    <property type="term" value="P:DNA recombination"/>
    <property type="evidence" value="ECO:0007669"/>
    <property type="project" value="UniProtKB-KW"/>
</dbReference>
<comment type="caution">
    <text evidence="24">The sequence shown here is derived from an EMBL/GenBank/DDBJ whole genome shotgun (WGS) entry which is preliminary data.</text>
</comment>
<evidence type="ECO:0000256" key="12">
    <source>
        <dbReference type="ARBA" id="ARBA00022840"/>
    </source>
</evidence>
<dbReference type="InterPro" id="IPR012340">
    <property type="entry name" value="NA-bd_OB-fold"/>
</dbReference>
<keyword evidence="11" id="KW-0269">Exonuclease</keyword>
<dbReference type="EMBL" id="JAMQJZ010000007">
    <property type="protein sequence ID" value="MDC3420805.1"/>
    <property type="molecule type" value="Genomic_DNA"/>
</dbReference>
<evidence type="ECO:0000256" key="22">
    <source>
        <dbReference type="ARBA" id="ARBA00049990"/>
    </source>
</evidence>
<keyword evidence="18" id="KW-0511">Multifunctional enzyme</keyword>
<dbReference type="SUPFAM" id="SSF56091">
    <property type="entry name" value="DNA ligase/mRNA capping enzyme, catalytic domain"/>
    <property type="match status" value="1"/>
</dbReference>
<reference evidence="24" key="1">
    <citation type="submission" date="2022-06" db="EMBL/GenBank/DDBJ databases">
        <title>Aquibacillus sp. a new bacterium isolated from soil saline samples.</title>
        <authorList>
            <person name="Galisteo C."/>
            <person name="De La Haba R."/>
            <person name="Sanchez-Porro C."/>
            <person name="Ventosa A."/>
        </authorList>
    </citation>
    <scope>NUCLEOTIDE SEQUENCE</scope>
    <source>
        <strain evidence="24">JCM 12387</strain>
    </source>
</reference>
<keyword evidence="4" id="KW-0808">Transferase</keyword>
<dbReference type="GO" id="GO:0003887">
    <property type="term" value="F:DNA-directed DNA polymerase activity"/>
    <property type="evidence" value="ECO:0007669"/>
    <property type="project" value="UniProtKB-KW"/>
</dbReference>
<evidence type="ECO:0000256" key="7">
    <source>
        <dbReference type="ARBA" id="ARBA00022723"/>
    </source>
</evidence>
<dbReference type="AlphaFoldDB" id="A0A9X4AJV1"/>
<proteinExistence type="inferred from homology"/>
<evidence type="ECO:0000256" key="3">
    <source>
        <dbReference type="ARBA" id="ARBA00022598"/>
    </source>
</evidence>
<dbReference type="PROSITE" id="PS50160">
    <property type="entry name" value="DNA_LIGASE_A3"/>
    <property type="match status" value="1"/>
</dbReference>
<dbReference type="GO" id="GO:0046872">
    <property type="term" value="F:metal ion binding"/>
    <property type="evidence" value="ECO:0007669"/>
    <property type="project" value="UniProtKB-KW"/>
</dbReference>
<comment type="similarity">
    <text evidence="22">In the N-terminal section; belongs to the LigD polymerase family.</text>
</comment>
<dbReference type="InterPro" id="IPR014146">
    <property type="entry name" value="LigD_ligase_dom"/>
</dbReference>
<dbReference type="NCBIfam" id="NF007211">
    <property type="entry name" value="PRK09633.1"/>
    <property type="match status" value="1"/>
</dbReference>
<dbReference type="PANTHER" id="PTHR42705">
    <property type="entry name" value="BIFUNCTIONAL NON-HOMOLOGOUS END JOINING PROTEIN LIGD"/>
    <property type="match status" value="1"/>
</dbReference>
<evidence type="ECO:0000256" key="10">
    <source>
        <dbReference type="ARBA" id="ARBA00022801"/>
    </source>
</evidence>
<comment type="catalytic activity">
    <reaction evidence="20">
        <text>ATP + (deoxyribonucleotide)n-3'-hydroxyl + 5'-phospho-(deoxyribonucleotide)m = (deoxyribonucleotide)n+m + AMP + diphosphate.</text>
        <dbReference type="EC" id="6.5.1.1"/>
    </reaction>
</comment>
<dbReference type="GO" id="GO:0003910">
    <property type="term" value="F:DNA ligase (ATP) activity"/>
    <property type="evidence" value="ECO:0007669"/>
    <property type="project" value="UniProtKB-EC"/>
</dbReference>
<evidence type="ECO:0000256" key="2">
    <source>
        <dbReference type="ARBA" id="ARBA00012727"/>
    </source>
</evidence>
<dbReference type="EC" id="6.5.1.1" evidence="2"/>
<evidence type="ECO:0000256" key="20">
    <source>
        <dbReference type="ARBA" id="ARBA00034003"/>
    </source>
</evidence>
<evidence type="ECO:0000256" key="19">
    <source>
        <dbReference type="ARBA" id="ARBA00029943"/>
    </source>
</evidence>
<evidence type="ECO:0000256" key="5">
    <source>
        <dbReference type="ARBA" id="ARBA00022695"/>
    </source>
</evidence>
<evidence type="ECO:0000259" key="23">
    <source>
        <dbReference type="PROSITE" id="PS50160"/>
    </source>
</evidence>
<dbReference type="NCBIfam" id="TIGR02778">
    <property type="entry name" value="ligD_pol"/>
    <property type="match status" value="1"/>
</dbReference>
<dbReference type="InterPro" id="IPR014145">
    <property type="entry name" value="LigD_pol_dom"/>
</dbReference>
<organism evidence="24 25">
    <name type="scientific">Aquibacillus koreensis</name>
    <dbReference type="NCBI Taxonomy" id="279446"/>
    <lineage>
        <taxon>Bacteria</taxon>
        <taxon>Bacillati</taxon>
        <taxon>Bacillota</taxon>
        <taxon>Bacilli</taxon>
        <taxon>Bacillales</taxon>
        <taxon>Bacillaceae</taxon>
        <taxon>Aquibacillus</taxon>
    </lineage>
</organism>
<keyword evidence="14" id="KW-0238">DNA-binding</keyword>
<dbReference type="GO" id="GO:0006281">
    <property type="term" value="P:DNA repair"/>
    <property type="evidence" value="ECO:0007669"/>
    <property type="project" value="UniProtKB-KW"/>
</dbReference>
<keyword evidence="3 24" id="KW-0436">Ligase</keyword>
<comment type="similarity">
    <text evidence="21">In the C-terminal section; belongs to the ATP-dependent DNA ligase family.</text>
</comment>
<evidence type="ECO:0000256" key="9">
    <source>
        <dbReference type="ARBA" id="ARBA00022763"/>
    </source>
</evidence>
<evidence type="ECO:0000256" key="8">
    <source>
        <dbReference type="ARBA" id="ARBA00022741"/>
    </source>
</evidence>
<dbReference type="Gene3D" id="3.30.470.30">
    <property type="entry name" value="DNA ligase/mRNA capping enzyme"/>
    <property type="match status" value="1"/>
</dbReference>
<name>A0A9X4AJV1_9BACI</name>
<dbReference type="InterPro" id="IPR052171">
    <property type="entry name" value="NHEJ_LigD"/>
</dbReference>
<evidence type="ECO:0000256" key="4">
    <source>
        <dbReference type="ARBA" id="ARBA00022679"/>
    </source>
</evidence>